<organism evidence="2 3">
    <name type="scientific">Phytophthora boehmeriae</name>
    <dbReference type="NCBI Taxonomy" id="109152"/>
    <lineage>
        <taxon>Eukaryota</taxon>
        <taxon>Sar</taxon>
        <taxon>Stramenopiles</taxon>
        <taxon>Oomycota</taxon>
        <taxon>Peronosporomycetes</taxon>
        <taxon>Peronosporales</taxon>
        <taxon>Peronosporaceae</taxon>
        <taxon>Phytophthora</taxon>
    </lineage>
</organism>
<reference evidence="2" key="1">
    <citation type="submission" date="2021-02" db="EMBL/GenBank/DDBJ databases">
        <authorList>
            <person name="Palmer J.M."/>
        </authorList>
    </citation>
    <scope>NUCLEOTIDE SEQUENCE</scope>
    <source>
        <strain evidence="2">SCRP23</strain>
    </source>
</reference>
<sequence length="134" mass="15080">MSGRKREWSADSEAAVAPAAPPDAPEGGREGDAIEHDMKRLRLAYNYDGAHPRMCAGVWPDDDDAMETDETELPQRALAVRNDYAEANSMLRQLHFMRQLRKFQAERGRARASYLERHAEEAGAAAAWRKDPRA</sequence>
<evidence type="ECO:0000313" key="2">
    <source>
        <dbReference type="EMBL" id="KAG7396974.1"/>
    </source>
</evidence>
<dbReference type="AlphaFoldDB" id="A0A8T1WW53"/>
<gene>
    <name evidence="2" type="ORF">PHYBOEH_001487</name>
</gene>
<protein>
    <submittedName>
        <fullName evidence="2">Uncharacterized protein</fullName>
    </submittedName>
</protein>
<dbReference type="Proteomes" id="UP000693981">
    <property type="component" value="Unassembled WGS sequence"/>
</dbReference>
<name>A0A8T1WW53_9STRA</name>
<evidence type="ECO:0000256" key="1">
    <source>
        <dbReference type="SAM" id="MobiDB-lite"/>
    </source>
</evidence>
<feature type="region of interest" description="Disordered" evidence="1">
    <location>
        <begin position="1"/>
        <end position="34"/>
    </location>
</feature>
<dbReference type="EMBL" id="JAGDFL010000131">
    <property type="protein sequence ID" value="KAG7396974.1"/>
    <property type="molecule type" value="Genomic_DNA"/>
</dbReference>
<comment type="caution">
    <text evidence="2">The sequence shown here is derived from an EMBL/GenBank/DDBJ whole genome shotgun (WGS) entry which is preliminary data.</text>
</comment>
<proteinExistence type="predicted"/>
<evidence type="ECO:0000313" key="3">
    <source>
        <dbReference type="Proteomes" id="UP000693981"/>
    </source>
</evidence>
<keyword evidence="3" id="KW-1185">Reference proteome</keyword>
<accession>A0A8T1WW53</accession>
<dbReference type="OrthoDB" id="158343at2759"/>